<feature type="compositionally biased region" description="Basic and acidic residues" evidence="1">
    <location>
        <begin position="57"/>
        <end position="77"/>
    </location>
</feature>
<keyword evidence="3" id="KW-1185">Reference proteome</keyword>
<protein>
    <submittedName>
        <fullName evidence="2">Uncharacterized protein</fullName>
    </submittedName>
</protein>
<dbReference type="InParanoid" id="A0A194QLL3"/>
<evidence type="ECO:0000313" key="3">
    <source>
        <dbReference type="Proteomes" id="UP000053240"/>
    </source>
</evidence>
<evidence type="ECO:0000313" key="2">
    <source>
        <dbReference type="EMBL" id="KPJ06448.1"/>
    </source>
</evidence>
<proteinExistence type="predicted"/>
<dbReference type="EMBL" id="KQ461196">
    <property type="protein sequence ID" value="KPJ06448.1"/>
    <property type="molecule type" value="Genomic_DNA"/>
</dbReference>
<accession>A0A194QLL3</accession>
<dbReference type="Proteomes" id="UP000053240">
    <property type="component" value="Unassembled WGS sequence"/>
</dbReference>
<dbReference type="AlphaFoldDB" id="A0A194QLL3"/>
<evidence type="ECO:0000256" key="1">
    <source>
        <dbReference type="SAM" id="MobiDB-lite"/>
    </source>
</evidence>
<name>A0A194QLL3_PAPMA</name>
<feature type="region of interest" description="Disordered" evidence="1">
    <location>
        <begin position="24"/>
        <end position="83"/>
    </location>
</feature>
<reference evidence="2 3" key="1">
    <citation type="journal article" date="2015" name="Nat. Commun.">
        <title>Outbred genome sequencing and CRISPR/Cas9 gene editing in butterflies.</title>
        <authorList>
            <person name="Li X."/>
            <person name="Fan D."/>
            <person name="Zhang W."/>
            <person name="Liu G."/>
            <person name="Zhang L."/>
            <person name="Zhao L."/>
            <person name="Fang X."/>
            <person name="Chen L."/>
            <person name="Dong Y."/>
            <person name="Chen Y."/>
            <person name="Ding Y."/>
            <person name="Zhao R."/>
            <person name="Feng M."/>
            <person name="Zhu Y."/>
            <person name="Feng Y."/>
            <person name="Jiang X."/>
            <person name="Zhu D."/>
            <person name="Xiang H."/>
            <person name="Feng X."/>
            <person name="Li S."/>
            <person name="Wang J."/>
            <person name="Zhang G."/>
            <person name="Kronforst M.R."/>
            <person name="Wang W."/>
        </authorList>
    </citation>
    <scope>NUCLEOTIDE SEQUENCE [LARGE SCALE GENOMIC DNA]</scope>
    <source>
        <strain evidence="2">Ya'a_city_454_Pm</strain>
        <tissue evidence="2">Whole body</tissue>
    </source>
</reference>
<sequence>MRARGERKEVIKKAVVWSCVAWGGRRPLPAPVDDAARRPPLPLSRVQRAPPHRSHAHHDVERAEKVYHSHETYDRGHIARTTL</sequence>
<gene>
    <name evidence="2" type="ORF">RR48_14187</name>
</gene>
<organism evidence="2 3">
    <name type="scientific">Papilio machaon</name>
    <name type="common">Old World swallowtail butterfly</name>
    <dbReference type="NCBI Taxonomy" id="76193"/>
    <lineage>
        <taxon>Eukaryota</taxon>
        <taxon>Metazoa</taxon>
        <taxon>Ecdysozoa</taxon>
        <taxon>Arthropoda</taxon>
        <taxon>Hexapoda</taxon>
        <taxon>Insecta</taxon>
        <taxon>Pterygota</taxon>
        <taxon>Neoptera</taxon>
        <taxon>Endopterygota</taxon>
        <taxon>Lepidoptera</taxon>
        <taxon>Glossata</taxon>
        <taxon>Ditrysia</taxon>
        <taxon>Papilionoidea</taxon>
        <taxon>Papilionidae</taxon>
        <taxon>Papilioninae</taxon>
        <taxon>Papilio</taxon>
    </lineage>
</organism>